<dbReference type="AlphaFoldDB" id="A0A6N2L2C9"/>
<protein>
    <submittedName>
        <fullName evidence="1">Uncharacterized protein</fullName>
    </submittedName>
</protein>
<reference evidence="1" key="1">
    <citation type="submission" date="2019-03" db="EMBL/GenBank/DDBJ databases">
        <authorList>
            <person name="Mank J."/>
            <person name="Almeida P."/>
        </authorList>
    </citation>
    <scope>NUCLEOTIDE SEQUENCE</scope>
    <source>
        <strain evidence="1">78183</strain>
    </source>
</reference>
<organism evidence="1">
    <name type="scientific">Salix viminalis</name>
    <name type="common">Common osier</name>
    <name type="synonym">Basket willow</name>
    <dbReference type="NCBI Taxonomy" id="40686"/>
    <lineage>
        <taxon>Eukaryota</taxon>
        <taxon>Viridiplantae</taxon>
        <taxon>Streptophyta</taxon>
        <taxon>Embryophyta</taxon>
        <taxon>Tracheophyta</taxon>
        <taxon>Spermatophyta</taxon>
        <taxon>Magnoliopsida</taxon>
        <taxon>eudicotyledons</taxon>
        <taxon>Gunneridae</taxon>
        <taxon>Pentapetalae</taxon>
        <taxon>rosids</taxon>
        <taxon>fabids</taxon>
        <taxon>Malpighiales</taxon>
        <taxon>Salicaceae</taxon>
        <taxon>Saliceae</taxon>
        <taxon>Salix</taxon>
    </lineage>
</organism>
<gene>
    <name evidence="1" type="ORF">SVIM_LOCUS163533</name>
</gene>
<dbReference type="EMBL" id="CAADRP010001001">
    <property type="protein sequence ID" value="VFU34302.1"/>
    <property type="molecule type" value="Genomic_DNA"/>
</dbReference>
<accession>A0A6N2L2C9</accession>
<proteinExistence type="predicted"/>
<name>A0A6N2L2C9_SALVM</name>
<evidence type="ECO:0000313" key="1">
    <source>
        <dbReference type="EMBL" id="VFU34302.1"/>
    </source>
</evidence>
<sequence length="96" mass="10783">MDQEAGLDCLTGAIVSYPPITALWLANPAARISISGHRNEDDPLHFSTKVWKSRIRLLTRSPCELHLFPSEKWVLFASLTIHVIGFSRGQRVLDDV</sequence>